<reference evidence="2" key="1">
    <citation type="submission" date="2011-08" db="EMBL/GenBank/DDBJ databases">
        <authorList>
            <person name="Rombauts S."/>
        </authorList>
    </citation>
    <scope>NUCLEOTIDE SEQUENCE</scope>
    <source>
        <strain evidence="2">London</strain>
    </source>
</reference>
<sequence length="40" mass="4733">MLSFPTKIFKIINIFRKWLMKVAQIVDLIQKSIESIVPKD</sequence>
<protein>
    <submittedName>
        <fullName evidence="1">Uncharacterized protein</fullName>
    </submittedName>
</protein>
<name>T1KC93_TETUR</name>
<dbReference type="AlphaFoldDB" id="T1KC93"/>
<dbReference type="EMBL" id="CAEY01001958">
    <property type="status" value="NOT_ANNOTATED_CDS"/>
    <property type="molecule type" value="Genomic_DNA"/>
</dbReference>
<evidence type="ECO:0000313" key="2">
    <source>
        <dbReference type="Proteomes" id="UP000015104"/>
    </source>
</evidence>
<dbReference type="EnsemblMetazoa" id="tetur08g06810.1">
    <property type="protein sequence ID" value="tetur08g06810.1"/>
    <property type="gene ID" value="tetur08g06810"/>
</dbReference>
<evidence type="ECO:0000313" key="1">
    <source>
        <dbReference type="EnsemblMetazoa" id="tetur08g06810.1"/>
    </source>
</evidence>
<organism evidence="1 2">
    <name type="scientific">Tetranychus urticae</name>
    <name type="common">Two-spotted spider mite</name>
    <dbReference type="NCBI Taxonomy" id="32264"/>
    <lineage>
        <taxon>Eukaryota</taxon>
        <taxon>Metazoa</taxon>
        <taxon>Ecdysozoa</taxon>
        <taxon>Arthropoda</taxon>
        <taxon>Chelicerata</taxon>
        <taxon>Arachnida</taxon>
        <taxon>Acari</taxon>
        <taxon>Acariformes</taxon>
        <taxon>Trombidiformes</taxon>
        <taxon>Prostigmata</taxon>
        <taxon>Eleutherengona</taxon>
        <taxon>Raphignathae</taxon>
        <taxon>Tetranychoidea</taxon>
        <taxon>Tetranychidae</taxon>
        <taxon>Tetranychus</taxon>
    </lineage>
</organism>
<dbReference type="HOGENOM" id="CLU_3300005_0_0_1"/>
<dbReference type="Proteomes" id="UP000015104">
    <property type="component" value="Unassembled WGS sequence"/>
</dbReference>
<reference evidence="1" key="2">
    <citation type="submission" date="2015-06" db="UniProtKB">
        <authorList>
            <consortium name="EnsemblMetazoa"/>
        </authorList>
    </citation>
    <scope>IDENTIFICATION</scope>
</reference>
<keyword evidence="2" id="KW-1185">Reference proteome</keyword>
<proteinExistence type="predicted"/>
<accession>T1KC93</accession>